<gene>
    <name evidence="1" type="ORF">Krac_6370</name>
</gene>
<name>D6TUA1_KTERA</name>
<dbReference type="STRING" id="485913.Krac_6370"/>
<keyword evidence="2" id="KW-1185">Reference proteome</keyword>
<proteinExistence type="predicted"/>
<dbReference type="EMBL" id="ADVG01000003">
    <property type="protein sequence ID" value="EFH85198.1"/>
    <property type="molecule type" value="Genomic_DNA"/>
</dbReference>
<evidence type="ECO:0000313" key="2">
    <source>
        <dbReference type="Proteomes" id="UP000004508"/>
    </source>
</evidence>
<comment type="caution">
    <text evidence="1">The sequence shown here is derived from an EMBL/GenBank/DDBJ whole genome shotgun (WGS) entry which is preliminary data.</text>
</comment>
<dbReference type="Proteomes" id="UP000004508">
    <property type="component" value="Unassembled WGS sequence"/>
</dbReference>
<accession>D6TUA1</accession>
<dbReference type="eggNOG" id="ENOG5033BWW">
    <property type="taxonomic scope" value="Bacteria"/>
</dbReference>
<protein>
    <submittedName>
        <fullName evidence="1">Uncharacterized protein</fullName>
    </submittedName>
</protein>
<dbReference type="InParanoid" id="D6TUA1"/>
<organism evidence="1 2">
    <name type="scientific">Ktedonobacter racemifer DSM 44963</name>
    <dbReference type="NCBI Taxonomy" id="485913"/>
    <lineage>
        <taxon>Bacteria</taxon>
        <taxon>Bacillati</taxon>
        <taxon>Chloroflexota</taxon>
        <taxon>Ktedonobacteria</taxon>
        <taxon>Ktedonobacterales</taxon>
        <taxon>Ktedonobacteraceae</taxon>
        <taxon>Ktedonobacter</taxon>
    </lineage>
</organism>
<dbReference type="AlphaFoldDB" id="D6TUA1"/>
<sequence length="124" mass="14140">MSYQPSDPVLACNSAAIPKEVRPLHQANTKRLFTSVQEVRELETGYALRLADEADLLQSVMAFLRYERLCCPFFHFKLELEPDQGPVWLHITGVTDVKAFLRSEGFAPPAPLSPHRESEEDQLW</sequence>
<dbReference type="RefSeq" id="WP_007917306.1">
    <property type="nucleotide sequence ID" value="NZ_ADVG01000003.1"/>
</dbReference>
<dbReference type="OrthoDB" id="164217at2"/>
<reference evidence="1 2" key="1">
    <citation type="journal article" date="2011" name="Stand. Genomic Sci.">
        <title>Non-contiguous finished genome sequence and contextual data of the filamentous soil bacterium Ktedonobacter racemifer type strain (SOSP1-21).</title>
        <authorList>
            <person name="Chang Y.J."/>
            <person name="Land M."/>
            <person name="Hauser L."/>
            <person name="Chertkov O."/>
            <person name="Del Rio T.G."/>
            <person name="Nolan M."/>
            <person name="Copeland A."/>
            <person name="Tice H."/>
            <person name="Cheng J.F."/>
            <person name="Lucas S."/>
            <person name="Han C."/>
            <person name="Goodwin L."/>
            <person name="Pitluck S."/>
            <person name="Ivanova N."/>
            <person name="Ovchinikova G."/>
            <person name="Pati A."/>
            <person name="Chen A."/>
            <person name="Palaniappan K."/>
            <person name="Mavromatis K."/>
            <person name="Liolios K."/>
            <person name="Brettin T."/>
            <person name="Fiebig A."/>
            <person name="Rohde M."/>
            <person name="Abt B."/>
            <person name="Goker M."/>
            <person name="Detter J.C."/>
            <person name="Woyke T."/>
            <person name="Bristow J."/>
            <person name="Eisen J.A."/>
            <person name="Markowitz V."/>
            <person name="Hugenholtz P."/>
            <person name="Kyrpides N.C."/>
            <person name="Klenk H.P."/>
            <person name="Lapidus A."/>
        </authorList>
    </citation>
    <scope>NUCLEOTIDE SEQUENCE [LARGE SCALE GENOMIC DNA]</scope>
    <source>
        <strain evidence="2">DSM 44963</strain>
    </source>
</reference>
<evidence type="ECO:0000313" key="1">
    <source>
        <dbReference type="EMBL" id="EFH85198.1"/>
    </source>
</evidence>